<dbReference type="EMBL" id="CDMZ01000135">
    <property type="protein sequence ID" value="CEM07666.1"/>
    <property type="molecule type" value="Genomic_DNA"/>
</dbReference>
<feature type="compositionally biased region" description="Basic and acidic residues" evidence="1">
    <location>
        <begin position="166"/>
        <end position="179"/>
    </location>
</feature>
<dbReference type="AlphaFoldDB" id="A0A0G4F6C3"/>
<sequence>MAWQRMKSKGGSREAKPNDLDLLQDCHHSQELSVCGRRSALKEMIEKRKVASLITRVRLHVPHSWQQADEKEWKWKEGQQTHWILMTGPGQWQKGKARSTEKGDFLTTNHGQPMRRAVPGVHHLRTQRWIQGSKTVRVRWKDGARKEGKIKARPSTAKSGGQLEKSPTKEWKEMAKEQKVTTNSEQ</sequence>
<organism evidence="2">
    <name type="scientific">Chromera velia CCMP2878</name>
    <dbReference type="NCBI Taxonomy" id="1169474"/>
    <lineage>
        <taxon>Eukaryota</taxon>
        <taxon>Sar</taxon>
        <taxon>Alveolata</taxon>
        <taxon>Colpodellida</taxon>
        <taxon>Chromeraceae</taxon>
        <taxon>Chromera</taxon>
    </lineage>
</organism>
<dbReference type="VEuPathDB" id="CryptoDB:Cvel_15288"/>
<name>A0A0G4F6C3_9ALVE</name>
<evidence type="ECO:0000256" key="1">
    <source>
        <dbReference type="SAM" id="MobiDB-lite"/>
    </source>
</evidence>
<proteinExistence type="predicted"/>
<accession>A0A0G4F6C3</accession>
<protein>
    <submittedName>
        <fullName evidence="2">Uncharacterized protein</fullName>
    </submittedName>
</protein>
<evidence type="ECO:0000313" key="2">
    <source>
        <dbReference type="EMBL" id="CEM07666.1"/>
    </source>
</evidence>
<feature type="region of interest" description="Disordered" evidence="1">
    <location>
        <begin position="141"/>
        <end position="186"/>
    </location>
</feature>
<reference evidence="2" key="1">
    <citation type="submission" date="2014-11" db="EMBL/GenBank/DDBJ databases">
        <authorList>
            <person name="Otto D Thomas"/>
            <person name="Naeem Raeece"/>
        </authorList>
    </citation>
    <scope>NUCLEOTIDE SEQUENCE</scope>
</reference>
<feature type="compositionally biased region" description="Basic and acidic residues" evidence="1">
    <location>
        <begin position="141"/>
        <end position="150"/>
    </location>
</feature>
<gene>
    <name evidence="2" type="ORF">Cvel_15288</name>
</gene>